<organism evidence="2 3">
    <name type="scientific">Trichoderma longibrachiatum ATCC 18648</name>
    <dbReference type="NCBI Taxonomy" id="983965"/>
    <lineage>
        <taxon>Eukaryota</taxon>
        <taxon>Fungi</taxon>
        <taxon>Dikarya</taxon>
        <taxon>Ascomycota</taxon>
        <taxon>Pezizomycotina</taxon>
        <taxon>Sordariomycetes</taxon>
        <taxon>Hypocreomycetidae</taxon>
        <taxon>Hypocreales</taxon>
        <taxon>Hypocreaceae</taxon>
        <taxon>Trichoderma</taxon>
    </lineage>
</organism>
<reference evidence="2 3" key="1">
    <citation type="submission" date="2016-07" db="EMBL/GenBank/DDBJ databases">
        <title>Multiple horizontal gene transfer events from other fungi enriched the ability of initially mycotrophic Trichoderma (Ascomycota) to feed on dead plant biomass.</title>
        <authorList>
            <consortium name="DOE Joint Genome Institute"/>
            <person name="Aerts A."/>
            <person name="Atanasova L."/>
            <person name="Chenthamara K."/>
            <person name="Zhang J."/>
            <person name="Grujic M."/>
            <person name="Henrissat B."/>
            <person name="Kuo A."/>
            <person name="Salamov A."/>
            <person name="Lipzen A."/>
            <person name="Labutti K."/>
            <person name="Barry K."/>
            <person name="Miao Y."/>
            <person name="Rahimi M.J."/>
            <person name="Shen Q."/>
            <person name="Grigoriev I.V."/>
            <person name="Kubicek C.P."/>
            <person name="Druzhinina I.S."/>
        </authorList>
    </citation>
    <scope>NUCLEOTIDE SEQUENCE [LARGE SCALE GENOMIC DNA]</scope>
    <source>
        <strain evidence="2 3">ATCC 18648</strain>
    </source>
</reference>
<evidence type="ECO:0000313" key="2">
    <source>
        <dbReference type="EMBL" id="PTB79047.1"/>
    </source>
</evidence>
<proteinExistence type="predicted"/>
<feature type="compositionally biased region" description="Basic and acidic residues" evidence="1">
    <location>
        <begin position="232"/>
        <end position="243"/>
    </location>
</feature>
<feature type="region of interest" description="Disordered" evidence="1">
    <location>
        <begin position="150"/>
        <end position="243"/>
    </location>
</feature>
<keyword evidence="3" id="KW-1185">Reference proteome</keyword>
<evidence type="ECO:0000313" key="3">
    <source>
        <dbReference type="Proteomes" id="UP000240760"/>
    </source>
</evidence>
<name>A0A2T4CBU6_TRILO</name>
<sequence length="243" mass="26780">MSLIFRPRTCRCRQRYCVPIRCAVCPAPEARVCLLLPFFTTNPGTCPAVALDKFRAFHEMLVWIPEVRIQVNFLQRFLPSPLTPTDCNPAAIILCTFAIPSINPPSISSRCPGSLKLQLPPSDWRGRPSQTLLQLVSPFPFQKDGRSHLPGVWPARLPHPRQDAGATRAGNLRRNPPARSGDEAASAVVGRGRSGGGRPLTSTADSHRRGPTPPSNLLLDCSRPVPSQRRRAFQDEHGGRCEK</sequence>
<dbReference type="Proteomes" id="UP000240760">
    <property type="component" value="Unassembled WGS sequence"/>
</dbReference>
<dbReference type="EMBL" id="KZ679128">
    <property type="protein sequence ID" value="PTB79047.1"/>
    <property type="molecule type" value="Genomic_DNA"/>
</dbReference>
<protein>
    <submittedName>
        <fullName evidence="2">Uncharacterized protein</fullName>
    </submittedName>
</protein>
<gene>
    <name evidence="2" type="ORF">M440DRAFT_1158840</name>
</gene>
<dbReference type="AlphaFoldDB" id="A0A2T4CBU6"/>
<evidence type="ECO:0000256" key="1">
    <source>
        <dbReference type="SAM" id="MobiDB-lite"/>
    </source>
</evidence>
<dbReference type="OrthoDB" id="10624652at2759"/>
<accession>A0A2T4CBU6</accession>